<comment type="caution">
    <text evidence="1">The sequence shown here is derived from an EMBL/GenBank/DDBJ whole genome shotgun (WGS) entry which is preliminary data.</text>
</comment>
<accession>A0A433AUQ2</accession>
<name>A0A433AUQ2_9FUNG</name>
<dbReference type="InterPro" id="IPR032675">
    <property type="entry name" value="LRR_dom_sf"/>
</dbReference>
<keyword evidence="2" id="KW-1185">Reference proteome</keyword>
<dbReference type="SUPFAM" id="SSF52047">
    <property type="entry name" value="RNI-like"/>
    <property type="match status" value="1"/>
</dbReference>
<dbReference type="AlphaFoldDB" id="A0A433AUQ2"/>
<organism evidence="1 2">
    <name type="scientific">Jimgerdemannia flammicorona</name>
    <dbReference type="NCBI Taxonomy" id="994334"/>
    <lineage>
        <taxon>Eukaryota</taxon>
        <taxon>Fungi</taxon>
        <taxon>Fungi incertae sedis</taxon>
        <taxon>Mucoromycota</taxon>
        <taxon>Mucoromycotina</taxon>
        <taxon>Endogonomycetes</taxon>
        <taxon>Endogonales</taxon>
        <taxon>Endogonaceae</taxon>
        <taxon>Jimgerdemannia</taxon>
    </lineage>
</organism>
<dbReference type="Gene3D" id="3.80.10.10">
    <property type="entry name" value="Ribonuclease Inhibitor"/>
    <property type="match status" value="1"/>
</dbReference>
<sequence length="471" mass="53926">MKLDNTLAQNTTTRQSSILPPEIVREIVEHVSHDLTVDLPTRALNLLACSLVCSTWYNEVLPFVRRYFAWNQGVTMRLSDSNFHFLHSRLADLLAESRRLHLAQCTFIISLNIPLSTLICQHSAEESTRQDRKLSEMYMKIIRNAPKLAYYRFTYDIDAVSDESGRDIDDFFNKAGPLCKAITHLELRQKSAEDLVTFNPCFIGSIADHLVYLRITGSLIGPARQALRLCYRLKIVRLNIVRFDLNWLVPLVASWPNLRVFIMHTDRPGLCDDGDEDSSAGQLALIEKLDPDLAAIIASPYPKKTVDDLITALAASCHLLEDLNLRTRGLPYEKVSNGAMRGLIDSCFRTLKFLRIEGQTLYGDFLRDLTRCRQLKAIYLREYRDVVGGELPPSLEELWPHLHFLRLSSCASLEWAFIERVLLACGRLRMVELPWVLSEEREKFMAKIGFEKDNCGKTSPRNWRRASEPVL</sequence>
<dbReference type="EMBL" id="RBNI01016806">
    <property type="protein sequence ID" value="RUP06390.1"/>
    <property type="molecule type" value="Genomic_DNA"/>
</dbReference>
<evidence type="ECO:0000313" key="1">
    <source>
        <dbReference type="EMBL" id="RUP06390.1"/>
    </source>
</evidence>
<evidence type="ECO:0000313" key="2">
    <source>
        <dbReference type="Proteomes" id="UP000268093"/>
    </source>
</evidence>
<protein>
    <submittedName>
        <fullName evidence="1">Uncharacterized protein</fullName>
    </submittedName>
</protein>
<dbReference type="Proteomes" id="UP000268093">
    <property type="component" value="Unassembled WGS sequence"/>
</dbReference>
<reference evidence="1 2" key="1">
    <citation type="journal article" date="2018" name="New Phytol.">
        <title>Phylogenomics of Endogonaceae and evolution of mycorrhizas within Mucoromycota.</title>
        <authorList>
            <person name="Chang Y."/>
            <person name="Desiro A."/>
            <person name="Na H."/>
            <person name="Sandor L."/>
            <person name="Lipzen A."/>
            <person name="Clum A."/>
            <person name="Barry K."/>
            <person name="Grigoriev I.V."/>
            <person name="Martin F.M."/>
            <person name="Stajich J.E."/>
            <person name="Smith M.E."/>
            <person name="Bonito G."/>
            <person name="Spatafora J.W."/>
        </authorList>
    </citation>
    <scope>NUCLEOTIDE SEQUENCE [LARGE SCALE GENOMIC DNA]</scope>
    <source>
        <strain evidence="1 2">GMNB39</strain>
    </source>
</reference>
<gene>
    <name evidence="1" type="ORF">BC936DRAFT_140313</name>
</gene>
<proteinExistence type="predicted"/>